<dbReference type="Pfam" id="PF13602">
    <property type="entry name" value="ADH_zinc_N_2"/>
    <property type="match status" value="1"/>
</dbReference>
<dbReference type="InterPro" id="IPR011032">
    <property type="entry name" value="GroES-like_sf"/>
</dbReference>
<evidence type="ECO:0000313" key="1">
    <source>
        <dbReference type="EMBL" id="BBO71491.1"/>
    </source>
</evidence>
<dbReference type="RefSeq" id="WP_155319315.1">
    <property type="nucleotide sequence ID" value="NZ_AP021874.1"/>
</dbReference>
<protein>
    <recommendedName>
        <fullName evidence="3">Alcohol dehydrogenase-like C-terminal domain-containing protein</fullName>
    </recommendedName>
</protein>
<accession>A0A5K7YWM2</accession>
<dbReference type="KEGG" id="dalk:DSCA_54210"/>
<dbReference type="Proteomes" id="UP000427906">
    <property type="component" value="Chromosome"/>
</dbReference>
<dbReference type="OrthoDB" id="9787435at2"/>
<name>A0A5K7YWM2_9BACT</name>
<evidence type="ECO:0000313" key="2">
    <source>
        <dbReference type="Proteomes" id="UP000427906"/>
    </source>
</evidence>
<evidence type="ECO:0008006" key="3">
    <source>
        <dbReference type="Google" id="ProtNLM"/>
    </source>
</evidence>
<proteinExistence type="predicted"/>
<sequence>MKAMVIETQGDAGKLAWLEVPLPDIGPHDLLVKVKAASVTLEEKTAIVRGVIDDLLPGLADGRLKHVVDKVFPLEKAVELQDYMRSNRQVGKIVLKVD</sequence>
<organism evidence="1 2">
    <name type="scientific">Desulfosarcina alkanivorans</name>
    <dbReference type="NCBI Taxonomy" id="571177"/>
    <lineage>
        <taxon>Bacteria</taxon>
        <taxon>Pseudomonadati</taxon>
        <taxon>Thermodesulfobacteriota</taxon>
        <taxon>Desulfobacteria</taxon>
        <taxon>Desulfobacterales</taxon>
        <taxon>Desulfosarcinaceae</taxon>
        <taxon>Desulfosarcina</taxon>
    </lineage>
</organism>
<keyword evidence="2" id="KW-1185">Reference proteome</keyword>
<dbReference type="AlphaFoldDB" id="A0A5K7YWM2"/>
<dbReference type="Gene3D" id="3.90.180.10">
    <property type="entry name" value="Medium-chain alcohol dehydrogenases, catalytic domain"/>
    <property type="match status" value="2"/>
</dbReference>
<reference evidence="1 2" key="1">
    <citation type="submission" date="2019-11" db="EMBL/GenBank/DDBJ databases">
        <title>Comparative genomics of hydrocarbon-degrading Desulfosarcina strains.</title>
        <authorList>
            <person name="Watanabe M."/>
            <person name="Kojima H."/>
            <person name="Fukui M."/>
        </authorList>
    </citation>
    <scope>NUCLEOTIDE SEQUENCE [LARGE SCALE GENOMIC DNA]</scope>
    <source>
        <strain evidence="1 2">PL12</strain>
    </source>
</reference>
<dbReference type="SUPFAM" id="SSF50129">
    <property type="entry name" value="GroES-like"/>
    <property type="match status" value="1"/>
</dbReference>
<dbReference type="EMBL" id="AP021874">
    <property type="protein sequence ID" value="BBO71491.1"/>
    <property type="molecule type" value="Genomic_DNA"/>
</dbReference>
<gene>
    <name evidence="1" type="ORF">DSCA_54210</name>
</gene>